<evidence type="ECO:0000313" key="2">
    <source>
        <dbReference type="Proteomes" id="UP001221328"/>
    </source>
</evidence>
<reference evidence="1 2" key="1">
    <citation type="journal article" date="2015" name="Int. J. Syst. Evol. Microbiol.">
        <title>Streptomyces gilvifuscus sp. nov., an actinomycete that produces antibacterial compounds isolated from soil.</title>
        <authorList>
            <person name="Nguyen T.M."/>
            <person name="Kim J."/>
        </authorList>
    </citation>
    <scope>NUCLEOTIDE SEQUENCE [LARGE SCALE GENOMIC DNA]</scope>
    <source>
        <strain evidence="1 2">T113</strain>
    </source>
</reference>
<comment type="caution">
    <text evidence="1">The sequence shown here is derived from an EMBL/GenBank/DDBJ whole genome shotgun (WGS) entry which is preliminary data.</text>
</comment>
<gene>
    <name evidence="1" type="ORF">PO587_02760</name>
</gene>
<accession>A0ABT5FLM4</accession>
<keyword evidence="2" id="KW-1185">Reference proteome</keyword>
<proteinExistence type="predicted"/>
<organism evidence="1 2">
    <name type="scientific">Streptomyces gilvifuscus</name>
    <dbReference type="NCBI Taxonomy" id="1550617"/>
    <lineage>
        <taxon>Bacteria</taxon>
        <taxon>Bacillati</taxon>
        <taxon>Actinomycetota</taxon>
        <taxon>Actinomycetes</taxon>
        <taxon>Kitasatosporales</taxon>
        <taxon>Streptomycetaceae</taxon>
        <taxon>Streptomyces</taxon>
    </lineage>
</organism>
<sequence length="71" mass="8290">MSDDPYAEDRAVVAQELTDAQELDFNEYVGFMAEYGIRLRELSRKHEDPETAYRHLLKYSDDFLESLNGQS</sequence>
<name>A0ABT5FLM4_9ACTN</name>
<dbReference type="Proteomes" id="UP001221328">
    <property type="component" value="Unassembled WGS sequence"/>
</dbReference>
<evidence type="ECO:0000313" key="1">
    <source>
        <dbReference type="EMBL" id="MDC2953372.1"/>
    </source>
</evidence>
<dbReference type="EMBL" id="JAQOSK010000001">
    <property type="protein sequence ID" value="MDC2953372.1"/>
    <property type="molecule type" value="Genomic_DNA"/>
</dbReference>
<protein>
    <submittedName>
        <fullName evidence="1">Uncharacterized protein</fullName>
    </submittedName>
</protein>
<dbReference type="RefSeq" id="WP_272173957.1">
    <property type="nucleotide sequence ID" value="NZ_JAQOSK010000001.1"/>
</dbReference>